<dbReference type="STRING" id="1433126.BN938_1011"/>
<dbReference type="eggNOG" id="ENOG5033YBH">
    <property type="taxonomic scope" value="Bacteria"/>
</dbReference>
<dbReference type="OrthoDB" id="1030970at2"/>
<proteinExistence type="predicted"/>
<evidence type="ECO:0000313" key="2">
    <source>
        <dbReference type="EMBL" id="CDN31109.1"/>
    </source>
</evidence>
<keyword evidence="1" id="KW-0732">Signal</keyword>
<evidence type="ECO:0008006" key="4">
    <source>
        <dbReference type="Google" id="ProtNLM"/>
    </source>
</evidence>
<dbReference type="PROSITE" id="PS51257">
    <property type="entry name" value="PROKAR_LIPOPROTEIN"/>
    <property type="match status" value="1"/>
</dbReference>
<evidence type="ECO:0000313" key="3">
    <source>
        <dbReference type="Proteomes" id="UP000027616"/>
    </source>
</evidence>
<protein>
    <recommendedName>
        <fullName evidence="4">Major fimbrial subunit protein N-terminal domain-containing protein</fullName>
    </recommendedName>
</protein>
<dbReference type="KEGG" id="rbc:BN938_1011"/>
<name>A0A060RCG7_9BACT</name>
<dbReference type="Proteomes" id="UP000027616">
    <property type="component" value="Chromosome I"/>
</dbReference>
<sequence length="972" mass="106949">MKQKMNALKYVIVSGLLFLFACTKSQIDVPEEKPLPDGMTRIKIQTNFAGFAKPTTRGEGIESNNVELFLLDKDWNNVLAESTTINPATGIVEVTLTFLGEETDTYRVVIIANPPAKFNNGTIDKKFSDILWGDISDYTALKERLNTLPIDHSGVTGTEIPMTGVSGEYTKKQLEELTAPIEINLTRMVAKVEVNSTASEFQLDGISVYNAPTRGWFFSPTDYPAKMRDNTGGLIDYSFSASPLYVYESRKEEKSALIVKGRYNGSAVSTYYRLEVDKDYTYSYKDIDGVVKTMPVKRGDNYFLRNCHYLFNIISVSDKGYASPEEAMAGNANNSVISASVDVIDLSSHDIVDNGEYYLGVSNSRYYYYGTLGLSSANLSIATVSHNAPRGVSNIKIELPTGIELASPSPFADNDGSVQSGELMVNITESFTGGSIKLTVGSITKNVIVEVKDGLNNIPSGICDDFADGLHVVGEIKDASASWVKLSTSSSGSLASGSSYVTTDEGDIYFVFNSVMNMSPRYTNIFLSRRDGGGRVKVHFGLKDIPLETPPSNVIEGTTYYANNTFSFIFKNEGDYPFIIEAWEVDKNGNKIGSAPLYQEQEADLRTDVDRTITLPDMPYEVGVQSVQYIMVCTFYNGQWYENTYEFQRVYEGIVRILTVGRTGIKGWDGKAGGYGDTKYQLGSKPPSGTDYASGLGALLSTFFGKAGMPVTNQFEVYNYNTSSAAPSPNDNNFRGLINILNDNKINILVCFAPPTSSYEGPTATQVEEILAWLEADPNRGLYYTCDWGNSIKVINNVAFNQKFFGVDGTYSASQSNDLIKISESVEPEKFHNEVFQDIMVKGSYTSWTAFPGNPVNLTNPATRFYGATPTYGSIPFDIVDKTEFIPLLYNNVGTASAPILNVILAVDPKRHIVFQGELQFLQGGVAKDGTHYLNPYASSGYLGLKSTTNGDFPKLMANLWEWFMKKVALGK</sequence>
<dbReference type="HOGENOM" id="CLU_305203_0_0_10"/>
<keyword evidence="3" id="KW-1185">Reference proteome</keyword>
<feature type="chain" id="PRO_5001585851" description="Major fimbrial subunit protein N-terminal domain-containing protein" evidence="1">
    <location>
        <begin position="26"/>
        <end position="972"/>
    </location>
</feature>
<gene>
    <name evidence="2" type="ORF">BN938_1011</name>
</gene>
<evidence type="ECO:0000256" key="1">
    <source>
        <dbReference type="SAM" id="SignalP"/>
    </source>
</evidence>
<dbReference type="AlphaFoldDB" id="A0A060RCG7"/>
<dbReference type="EMBL" id="HG934468">
    <property type="protein sequence ID" value="CDN31109.1"/>
    <property type="molecule type" value="Genomic_DNA"/>
</dbReference>
<reference evidence="2 3" key="1">
    <citation type="journal article" date="2015" name="Genome Announc.">
        <title>Complete Genome Sequence of the Novel Leech Symbiont Mucinivorans hirudinis M3T.</title>
        <authorList>
            <person name="Nelson M.C."/>
            <person name="Bomar L."/>
            <person name="Graf J."/>
        </authorList>
    </citation>
    <scope>NUCLEOTIDE SEQUENCE [LARGE SCALE GENOMIC DNA]</scope>
    <source>
        <strain evidence="3">M3</strain>
    </source>
</reference>
<feature type="signal peptide" evidence="1">
    <location>
        <begin position="1"/>
        <end position="25"/>
    </location>
</feature>
<accession>A0A060RCG7</accession>
<organism evidence="2 3">
    <name type="scientific">Mucinivorans hirudinis</name>
    <dbReference type="NCBI Taxonomy" id="1433126"/>
    <lineage>
        <taxon>Bacteria</taxon>
        <taxon>Pseudomonadati</taxon>
        <taxon>Bacteroidota</taxon>
        <taxon>Bacteroidia</taxon>
        <taxon>Bacteroidales</taxon>
        <taxon>Rikenellaceae</taxon>
        <taxon>Mucinivorans</taxon>
    </lineage>
</organism>